<dbReference type="EMBL" id="CP115965">
    <property type="protein sequence ID" value="WZW99367.1"/>
    <property type="molecule type" value="Genomic_DNA"/>
</dbReference>
<name>A0ABZ3C9C4_9ACTN</name>
<keyword evidence="2" id="KW-1185">Reference proteome</keyword>
<evidence type="ECO:0000313" key="2">
    <source>
        <dbReference type="Proteomes" id="UP001434337"/>
    </source>
</evidence>
<organism evidence="1 2">
    <name type="scientific">Propioniciclava soli</name>
    <dbReference type="NCBI Taxonomy" id="2775081"/>
    <lineage>
        <taxon>Bacteria</taxon>
        <taxon>Bacillati</taxon>
        <taxon>Actinomycetota</taxon>
        <taxon>Actinomycetes</taxon>
        <taxon>Propionibacteriales</taxon>
        <taxon>Propionibacteriaceae</taxon>
        <taxon>Propioniciclava</taxon>
    </lineage>
</organism>
<evidence type="ECO:0000313" key="1">
    <source>
        <dbReference type="EMBL" id="WZW99367.1"/>
    </source>
</evidence>
<proteinExistence type="predicted"/>
<accession>A0ABZ3C9C4</accession>
<dbReference type="Proteomes" id="UP001434337">
    <property type="component" value="Chromosome"/>
</dbReference>
<reference evidence="1 2" key="1">
    <citation type="journal article" date="2023" name="Environ Microbiome">
        <title>A coral-associated actinobacterium mitigates coral bleaching under heat stress.</title>
        <authorList>
            <person name="Li J."/>
            <person name="Zou Y."/>
            <person name="Li Q."/>
            <person name="Zhang J."/>
            <person name="Bourne D.G."/>
            <person name="Lyu Y."/>
            <person name="Liu C."/>
            <person name="Zhang S."/>
        </authorList>
    </citation>
    <scope>NUCLEOTIDE SEQUENCE [LARGE SCALE GENOMIC DNA]</scope>
    <source>
        <strain evidence="1 2">SCSIO 13291</strain>
    </source>
</reference>
<dbReference type="RefSeq" id="WP_232550237.1">
    <property type="nucleotide sequence ID" value="NZ_CP115965.1"/>
</dbReference>
<sequence length="135" mass="15742">MRIPTVYRPYRGRLHLRMPYRKDNRSWLKDRLGDRIRPEWVHATESHPGRWEIARNHLQPLVEALVERWGAVDVTLIYSTTEQCDTRCQNARGDDCTCSCLGLNHGHGFAGQWTQVGDTTLVQHEYTKVTRRITG</sequence>
<protein>
    <submittedName>
        <fullName evidence="1">Uncharacterized protein</fullName>
    </submittedName>
</protein>
<gene>
    <name evidence="1" type="ORF">PCC79_03980</name>
</gene>